<dbReference type="RefSeq" id="WP_090113903.1">
    <property type="nucleotide sequence ID" value="NZ_FNAT01000007.1"/>
</dbReference>
<dbReference type="OrthoDB" id="9798763at2"/>
<dbReference type="InterPro" id="IPR000572">
    <property type="entry name" value="OxRdtase_Mopterin-bd_dom"/>
</dbReference>
<keyword evidence="1" id="KW-0732">Signal</keyword>
<dbReference type="Gene3D" id="3.90.420.10">
    <property type="entry name" value="Oxidoreductase, molybdopterin-binding domain"/>
    <property type="match status" value="1"/>
</dbReference>
<dbReference type="Pfam" id="PF00174">
    <property type="entry name" value="Oxidored_molyb"/>
    <property type="match status" value="1"/>
</dbReference>
<proteinExistence type="predicted"/>
<gene>
    <name evidence="3" type="ORF">SAMN04488567_3366</name>
</gene>
<accession>A0A1G7I8G8</accession>
<protein>
    <recommendedName>
        <fullName evidence="2">Oxidoreductase molybdopterin-binding domain-containing protein</fullName>
    </recommendedName>
</protein>
<dbReference type="SUPFAM" id="SSF56524">
    <property type="entry name" value="Oxidoreductase molybdopterin-binding domain"/>
    <property type="match status" value="1"/>
</dbReference>
<name>A0A1G7I8G8_9RHOB</name>
<dbReference type="EMBL" id="FNAT01000007">
    <property type="protein sequence ID" value="SDF08985.1"/>
    <property type="molecule type" value="Genomic_DNA"/>
</dbReference>
<evidence type="ECO:0000259" key="2">
    <source>
        <dbReference type="Pfam" id="PF00174"/>
    </source>
</evidence>
<dbReference type="AlphaFoldDB" id="A0A1G7I8G8"/>
<dbReference type="STRING" id="521013.SAMN04488567_3366"/>
<reference evidence="4" key="1">
    <citation type="submission" date="2016-10" db="EMBL/GenBank/DDBJ databases">
        <authorList>
            <person name="Varghese N."/>
            <person name="Submissions S."/>
        </authorList>
    </citation>
    <scope>NUCLEOTIDE SEQUENCE [LARGE SCALE GENOMIC DNA]</scope>
    <source>
        <strain evidence="4">DSM 21424</strain>
    </source>
</reference>
<evidence type="ECO:0000313" key="3">
    <source>
        <dbReference type="EMBL" id="SDF08985.1"/>
    </source>
</evidence>
<evidence type="ECO:0000256" key="1">
    <source>
        <dbReference type="SAM" id="SignalP"/>
    </source>
</evidence>
<organism evidence="3 4">
    <name type="scientific">Limimaricola pyoseonensis</name>
    <dbReference type="NCBI Taxonomy" id="521013"/>
    <lineage>
        <taxon>Bacteria</taxon>
        <taxon>Pseudomonadati</taxon>
        <taxon>Pseudomonadota</taxon>
        <taxon>Alphaproteobacteria</taxon>
        <taxon>Rhodobacterales</taxon>
        <taxon>Paracoccaceae</taxon>
        <taxon>Limimaricola</taxon>
    </lineage>
</organism>
<feature type="signal peptide" evidence="1">
    <location>
        <begin position="1"/>
        <end position="23"/>
    </location>
</feature>
<keyword evidence="4" id="KW-1185">Reference proteome</keyword>
<dbReference type="InterPro" id="IPR036374">
    <property type="entry name" value="OxRdtase_Mopterin-bd_sf"/>
</dbReference>
<feature type="chain" id="PRO_5011781147" description="Oxidoreductase molybdopterin-binding domain-containing protein" evidence="1">
    <location>
        <begin position="24"/>
        <end position="172"/>
    </location>
</feature>
<dbReference type="Proteomes" id="UP000198922">
    <property type="component" value="Unassembled WGS sequence"/>
</dbReference>
<feature type="domain" description="Oxidoreductase molybdopterin-binding" evidence="2">
    <location>
        <begin position="70"/>
        <end position="142"/>
    </location>
</feature>
<evidence type="ECO:0000313" key="4">
    <source>
        <dbReference type="Proteomes" id="UP000198922"/>
    </source>
</evidence>
<sequence>MPFSTFRAGLIAALLGLPLGLQAEPGPPAGEVLLTVTGLPDGTPARLDRAALAALSEDAFTTTTIWTDGPQRFEGVSLHDLLAALEVTPPAEAVLRVSAVNDYAVDIPLSDARDVDGPIVAHLHNGAPLPRRGNGPLWIVYPYDADPDWRTEVAYARSVWQLDRIELVDPAR</sequence>